<evidence type="ECO:0000256" key="6">
    <source>
        <dbReference type="ARBA" id="ARBA00022553"/>
    </source>
</evidence>
<comment type="similarity">
    <text evidence="11">Belongs to the ZNF598/HEL2 family.</text>
</comment>
<gene>
    <name evidence="15" type="ORF">KLLA0_E16655g</name>
</gene>
<protein>
    <recommendedName>
        <fullName evidence="4">RING-type E3 ubiquitin transferase</fullName>
        <ecNumber evidence="4">2.3.2.27</ecNumber>
    </recommendedName>
</protein>
<comment type="subcellular location">
    <subcellularLocation>
        <location evidence="2">Cytoplasm</location>
    </subcellularLocation>
</comment>
<feature type="region of interest" description="Disordered" evidence="13">
    <location>
        <begin position="1"/>
        <end position="81"/>
    </location>
</feature>
<dbReference type="InterPro" id="IPR057634">
    <property type="entry name" value="PAH_ZNF598/HEL2"/>
</dbReference>
<dbReference type="GO" id="GO:0016567">
    <property type="term" value="P:protein ubiquitination"/>
    <property type="evidence" value="ECO:0007669"/>
    <property type="project" value="TreeGrafter"/>
</dbReference>
<evidence type="ECO:0000256" key="5">
    <source>
        <dbReference type="ARBA" id="ARBA00022490"/>
    </source>
</evidence>
<dbReference type="PANTHER" id="PTHR22938">
    <property type="entry name" value="ZINC FINGER PROTEIN 598"/>
    <property type="match status" value="1"/>
</dbReference>
<dbReference type="AlphaFoldDB" id="Q6CMY9"/>
<keyword evidence="10" id="KW-0862">Zinc</keyword>
<dbReference type="Pfam" id="PF23230">
    <property type="entry name" value="zf-C2H2_13"/>
    <property type="match status" value="1"/>
</dbReference>
<proteinExistence type="inferred from homology"/>
<dbReference type="EMBL" id="CR382125">
    <property type="protein sequence ID" value="CAG99787.1"/>
    <property type="molecule type" value="Genomic_DNA"/>
</dbReference>
<accession>Q6CMY9</accession>
<keyword evidence="5" id="KW-0963">Cytoplasm</keyword>
<dbReference type="STRING" id="284590.Q6CMY9"/>
<evidence type="ECO:0000256" key="9">
    <source>
        <dbReference type="ARBA" id="ARBA00022771"/>
    </source>
</evidence>
<evidence type="ECO:0000256" key="4">
    <source>
        <dbReference type="ARBA" id="ARBA00012483"/>
    </source>
</evidence>
<feature type="region of interest" description="Disordered" evidence="13">
    <location>
        <begin position="605"/>
        <end position="647"/>
    </location>
</feature>
<dbReference type="PaxDb" id="284590-Q6CMY9"/>
<dbReference type="Pfam" id="PF25447">
    <property type="entry name" value="RING_ZNF598"/>
    <property type="match status" value="1"/>
</dbReference>
<dbReference type="Pfam" id="PF23202">
    <property type="entry name" value="PAH_ZNF598"/>
    <property type="match status" value="1"/>
</dbReference>
<evidence type="ECO:0000256" key="1">
    <source>
        <dbReference type="ARBA" id="ARBA00000900"/>
    </source>
</evidence>
<feature type="compositionally biased region" description="Low complexity" evidence="13">
    <location>
        <begin position="39"/>
        <end position="49"/>
    </location>
</feature>
<dbReference type="SMART" id="SM00355">
    <property type="entry name" value="ZnF_C2H2"/>
    <property type="match status" value="3"/>
</dbReference>
<dbReference type="InterPro" id="IPR013087">
    <property type="entry name" value="Znf_C2H2_type"/>
</dbReference>
<dbReference type="GO" id="GO:0043022">
    <property type="term" value="F:ribosome binding"/>
    <property type="evidence" value="ECO:0007669"/>
    <property type="project" value="TreeGrafter"/>
</dbReference>
<evidence type="ECO:0000313" key="16">
    <source>
        <dbReference type="Proteomes" id="UP000000598"/>
    </source>
</evidence>
<dbReference type="InterPro" id="IPR056437">
    <property type="entry name" value="Znf-C2H2_ZNF598/HEL2"/>
</dbReference>
<dbReference type="CDD" id="cd16615">
    <property type="entry name" value="RING-HC_ZNF598"/>
    <property type="match status" value="1"/>
</dbReference>
<keyword evidence="6" id="KW-0597">Phosphoprotein</keyword>
<dbReference type="Gene3D" id="3.30.40.10">
    <property type="entry name" value="Zinc/RING finger domain, C3HC4 (zinc finger)"/>
    <property type="match status" value="1"/>
</dbReference>
<feature type="compositionally biased region" description="Polar residues" evidence="13">
    <location>
        <begin position="561"/>
        <end position="572"/>
    </location>
</feature>
<evidence type="ECO:0000313" key="15">
    <source>
        <dbReference type="EMBL" id="CAG99787.1"/>
    </source>
</evidence>
<dbReference type="InterPro" id="IPR013083">
    <property type="entry name" value="Znf_RING/FYVE/PHD"/>
</dbReference>
<keyword evidence="8" id="KW-0479">Metal-binding</keyword>
<evidence type="ECO:0000256" key="10">
    <source>
        <dbReference type="ARBA" id="ARBA00022833"/>
    </source>
</evidence>
<dbReference type="OMA" id="QHERTEE"/>
<feature type="compositionally biased region" description="Polar residues" evidence="13">
    <location>
        <begin position="1"/>
        <end position="11"/>
    </location>
</feature>
<reference evidence="15 16" key="1">
    <citation type="journal article" date="2004" name="Nature">
        <title>Genome evolution in yeasts.</title>
        <authorList>
            <consortium name="Genolevures"/>
            <person name="Dujon B."/>
            <person name="Sherman D."/>
            <person name="Fischer G."/>
            <person name="Durrens P."/>
            <person name="Casaregola S."/>
            <person name="Lafontaine I."/>
            <person name="de Montigny J."/>
            <person name="Marck C."/>
            <person name="Neuveglise C."/>
            <person name="Talla E."/>
            <person name="Goffard N."/>
            <person name="Frangeul L."/>
            <person name="Aigle M."/>
            <person name="Anthouard V."/>
            <person name="Babour A."/>
            <person name="Barbe V."/>
            <person name="Barnay S."/>
            <person name="Blanchin S."/>
            <person name="Beckerich J.M."/>
            <person name="Beyne E."/>
            <person name="Bleykasten C."/>
            <person name="Boisrame A."/>
            <person name="Boyer J."/>
            <person name="Cattolico L."/>
            <person name="Confanioleri F."/>
            <person name="de Daruvar A."/>
            <person name="Despons L."/>
            <person name="Fabre E."/>
            <person name="Fairhead C."/>
            <person name="Ferry-Dumazet H."/>
            <person name="Groppi A."/>
            <person name="Hantraye F."/>
            <person name="Hennequin C."/>
            <person name="Jauniaux N."/>
            <person name="Joyet P."/>
            <person name="Kachouri R."/>
            <person name="Kerrest A."/>
            <person name="Koszul R."/>
            <person name="Lemaire M."/>
            <person name="Lesur I."/>
            <person name="Ma L."/>
            <person name="Muller H."/>
            <person name="Nicaud J.M."/>
            <person name="Nikolski M."/>
            <person name="Oztas S."/>
            <person name="Ozier-Kalogeropoulos O."/>
            <person name="Pellenz S."/>
            <person name="Potier S."/>
            <person name="Richard G.F."/>
            <person name="Straub M.L."/>
            <person name="Suleau A."/>
            <person name="Swennene D."/>
            <person name="Tekaia F."/>
            <person name="Wesolowski-Louvel M."/>
            <person name="Westhof E."/>
            <person name="Wirth B."/>
            <person name="Zeniou-Meyer M."/>
            <person name="Zivanovic I."/>
            <person name="Bolotin-Fukuhara M."/>
            <person name="Thierry A."/>
            <person name="Bouchier C."/>
            <person name="Caudron B."/>
            <person name="Scarpelli C."/>
            <person name="Gaillardin C."/>
            <person name="Weissenbach J."/>
            <person name="Wincker P."/>
            <person name="Souciet J.L."/>
        </authorList>
    </citation>
    <scope>NUCLEOTIDE SEQUENCE [LARGE SCALE GENOMIC DNA]</scope>
    <source>
        <strain evidence="16">ATCC 8585 / CBS 2359 / DSM 70799 / NBRC 1267 / NRRL Y-1140 / WM37</strain>
    </source>
</reference>
<dbReference type="GO" id="GO:0005737">
    <property type="term" value="C:cytoplasm"/>
    <property type="evidence" value="ECO:0007669"/>
    <property type="project" value="UniProtKB-SubCell"/>
</dbReference>
<dbReference type="PANTHER" id="PTHR22938:SF0">
    <property type="entry name" value="E3 UBIQUITIN-PROTEIN LIGASE ZNF598"/>
    <property type="match status" value="1"/>
</dbReference>
<keyword evidence="16" id="KW-1185">Reference proteome</keyword>
<feature type="compositionally biased region" description="Low complexity" evidence="13">
    <location>
        <begin position="535"/>
        <end position="558"/>
    </location>
</feature>
<dbReference type="GO" id="GO:0072344">
    <property type="term" value="P:rescue of stalled ribosome"/>
    <property type="evidence" value="ECO:0007669"/>
    <property type="project" value="InterPro"/>
</dbReference>
<evidence type="ECO:0000256" key="11">
    <source>
        <dbReference type="ARBA" id="ARBA00035113"/>
    </source>
</evidence>
<comment type="catalytic activity">
    <reaction evidence="1">
        <text>S-ubiquitinyl-[E2 ubiquitin-conjugating enzyme]-L-cysteine + [acceptor protein]-L-lysine = [E2 ubiquitin-conjugating enzyme]-L-cysteine + N(6)-ubiquitinyl-[acceptor protein]-L-lysine.</text>
        <dbReference type="EC" id="2.3.2.27"/>
    </reaction>
</comment>
<dbReference type="SUPFAM" id="SSF57850">
    <property type="entry name" value="RING/U-box"/>
    <property type="match status" value="1"/>
</dbReference>
<dbReference type="EC" id="2.3.2.27" evidence="4"/>
<feature type="compositionally biased region" description="Polar residues" evidence="13">
    <location>
        <begin position="607"/>
        <end position="621"/>
    </location>
</feature>
<keyword evidence="7" id="KW-0808">Transferase</keyword>
<evidence type="ECO:0000259" key="14">
    <source>
        <dbReference type="PROSITE" id="PS50089"/>
    </source>
</evidence>
<dbReference type="PROSITE" id="PS50089">
    <property type="entry name" value="ZF_RING_2"/>
    <property type="match status" value="1"/>
</dbReference>
<feature type="compositionally biased region" description="Low complexity" evidence="13">
    <location>
        <begin position="623"/>
        <end position="634"/>
    </location>
</feature>
<feature type="region of interest" description="Disordered" evidence="13">
    <location>
        <begin position="529"/>
        <end position="572"/>
    </location>
</feature>
<sequence length="656" mass="73179">MSSNQGISTASAPIRRAQGPSTSNRGRKRGNGNQNHHATTSGSTGNSSSVHPDWNPVTGSSNKWAGINGNEKSMGTGNGTDDDDSSNVCLICAEKLHIIALSPCNHPTCHKCCLRQRALYEKKQCLFCRSEVEDIIFTDKIKETYEHLDKKAKLEFKNEKLGIRFTSKNVMNDAMNLLKYVSPFGDANKDFGSFKKLNEFLRQEHNKTICMICAGHKKAFPGELKVMTVKQLKIHESRGDPKDGFKGHPMCGFCSGKRFYSDDELYKHMKLSHERCHICDQLDPSQPQYFKNYEDLFEHFKSAHYVCTVPSCLDAKFVVFSDELDLRAHIIKEHPHLAGDSRRAMTLIDNTSKKFRSQITTFSNPTRIIDAQNEESNSANSRDVKRRRMEQRARHYLGNSEPDFQSFLIINDLFNKNEISAQELQSKYEDLFKQHADDIQLLIYDLSELYHSTSDKHKRLRAIYEGIMKKKENAGKFKPLVADSSSSVNVVYGKWGKKSSSGVGGSNVKFTSLPAVSEPIFSSKASYTNLRKNGSSSPSSPVIRSGLTSNSSSSTSLNYAKKNQSPPGSSTVVVNSQPNVTAIKSPNPTSFPKLQATKKKFVAPPVKQTTIPNPSTWGKPQNDNDSINLDSLDNALPASGSKKKSKQKQLLFHIGI</sequence>
<dbReference type="GO" id="GO:0061630">
    <property type="term" value="F:ubiquitin protein ligase activity"/>
    <property type="evidence" value="ECO:0007669"/>
    <property type="project" value="UniProtKB-EC"/>
</dbReference>
<dbReference type="FunCoup" id="Q6CMY9">
    <property type="interactions" value="96"/>
</dbReference>
<dbReference type="InterPro" id="IPR001841">
    <property type="entry name" value="Znf_RING"/>
</dbReference>
<organism evidence="15 16">
    <name type="scientific">Kluyveromyces lactis (strain ATCC 8585 / CBS 2359 / DSM 70799 / NBRC 1267 / NRRL Y-1140 / WM37)</name>
    <name type="common">Yeast</name>
    <name type="synonym">Candida sphaerica</name>
    <dbReference type="NCBI Taxonomy" id="284590"/>
    <lineage>
        <taxon>Eukaryota</taxon>
        <taxon>Fungi</taxon>
        <taxon>Dikarya</taxon>
        <taxon>Ascomycota</taxon>
        <taxon>Saccharomycotina</taxon>
        <taxon>Saccharomycetes</taxon>
        <taxon>Saccharomycetales</taxon>
        <taxon>Saccharomycetaceae</taxon>
        <taxon>Kluyveromyces</taxon>
    </lineage>
</organism>
<dbReference type="InterPro" id="IPR041888">
    <property type="entry name" value="RING-HC_ZNF598/HEL2"/>
</dbReference>
<evidence type="ECO:0000256" key="7">
    <source>
        <dbReference type="ARBA" id="ARBA00022679"/>
    </source>
</evidence>
<evidence type="ECO:0000256" key="13">
    <source>
        <dbReference type="SAM" id="MobiDB-lite"/>
    </source>
</evidence>
<dbReference type="Proteomes" id="UP000000598">
    <property type="component" value="Chromosome E"/>
</dbReference>
<dbReference type="GO" id="GO:0008270">
    <property type="term" value="F:zinc ion binding"/>
    <property type="evidence" value="ECO:0007669"/>
    <property type="project" value="UniProtKB-KW"/>
</dbReference>
<evidence type="ECO:0000256" key="2">
    <source>
        <dbReference type="ARBA" id="ARBA00004496"/>
    </source>
</evidence>
<name>Q6CMY9_KLULA</name>
<evidence type="ECO:0000256" key="12">
    <source>
        <dbReference type="PROSITE-ProRule" id="PRU00175"/>
    </source>
</evidence>
<evidence type="ECO:0000256" key="8">
    <source>
        <dbReference type="ARBA" id="ARBA00022723"/>
    </source>
</evidence>
<keyword evidence="9 12" id="KW-0863">Zinc-finger</keyword>
<dbReference type="KEGG" id="kla:KLLA0_E16655g"/>
<evidence type="ECO:0000256" key="3">
    <source>
        <dbReference type="ARBA" id="ARBA00004906"/>
    </source>
</evidence>
<comment type="pathway">
    <text evidence="3">Protein modification; protein ubiquitination.</text>
</comment>
<dbReference type="InParanoid" id="Q6CMY9"/>
<feature type="domain" description="RING-type" evidence="14">
    <location>
        <begin position="89"/>
        <end position="129"/>
    </location>
</feature>
<feature type="region of interest" description="Disordered" evidence="13">
    <location>
        <begin position="371"/>
        <end position="390"/>
    </location>
</feature>
<dbReference type="eggNOG" id="KOG2231">
    <property type="taxonomic scope" value="Eukaryota"/>
</dbReference>
<dbReference type="InterPro" id="IPR044288">
    <property type="entry name" value="ZNF598/HEL2"/>
</dbReference>
<dbReference type="HOGENOM" id="CLU_008515_2_0_1"/>